<protein>
    <recommendedName>
        <fullName evidence="2">Myb-like DNA-binding domain-containing protein</fullName>
    </recommendedName>
</protein>
<organism evidence="3 4">
    <name type="scientific">Venustampulla echinocandica</name>
    <dbReference type="NCBI Taxonomy" id="2656787"/>
    <lineage>
        <taxon>Eukaryota</taxon>
        <taxon>Fungi</taxon>
        <taxon>Dikarya</taxon>
        <taxon>Ascomycota</taxon>
        <taxon>Pezizomycotina</taxon>
        <taxon>Leotiomycetes</taxon>
        <taxon>Helotiales</taxon>
        <taxon>Pleuroascaceae</taxon>
        <taxon>Venustampulla</taxon>
    </lineage>
</organism>
<evidence type="ECO:0000259" key="2">
    <source>
        <dbReference type="Pfam" id="PF22980"/>
    </source>
</evidence>
<reference evidence="3 4" key="1">
    <citation type="journal article" date="2018" name="IMA Fungus">
        <title>IMA Genome-F 9: Draft genome sequence of Annulohypoxylon stygium, Aspergillus mulundensis, Berkeleyomyces basicola (syn. Thielaviopsis basicola), Ceratocystis smalleyi, two Cercospora beticola strains, Coleophoma cylindrospora, Fusarium fracticaudum, Phialophora cf. hyalina, and Morchella septimelata.</title>
        <authorList>
            <person name="Wingfield B.D."/>
            <person name="Bills G.F."/>
            <person name="Dong Y."/>
            <person name="Huang W."/>
            <person name="Nel W.J."/>
            <person name="Swalarsk-Parry B.S."/>
            <person name="Vaghefi N."/>
            <person name="Wilken P.M."/>
            <person name="An Z."/>
            <person name="de Beer Z.W."/>
            <person name="De Vos L."/>
            <person name="Chen L."/>
            <person name="Duong T.A."/>
            <person name="Gao Y."/>
            <person name="Hammerbacher A."/>
            <person name="Kikkert J.R."/>
            <person name="Li Y."/>
            <person name="Li H."/>
            <person name="Li K."/>
            <person name="Li Q."/>
            <person name="Liu X."/>
            <person name="Ma X."/>
            <person name="Naidoo K."/>
            <person name="Pethybridge S.J."/>
            <person name="Sun J."/>
            <person name="Steenkamp E.T."/>
            <person name="van der Nest M.A."/>
            <person name="van Wyk S."/>
            <person name="Wingfield M.J."/>
            <person name="Xiong C."/>
            <person name="Yue Q."/>
            <person name="Zhang X."/>
        </authorList>
    </citation>
    <scope>NUCLEOTIDE SEQUENCE [LARGE SCALE GENOMIC DNA]</scope>
    <source>
        <strain evidence="3 4">BP 5553</strain>
    </source>
</reference>
<dbReference type="GeneID" id="43601216"/>
<accession>A0A370TGH8</accession>
<feature type="region of interest" description="Disordered" evidence="1">
    <location>
        <begin position="90"/>
        <end position="137"/>
    </location>
</feature>
<dbReference type="OrthoDB" id="5353914at2759"/>
<dbReference type="AlphaFoldDB" id="A0A370TGH8"/>
<dbReference type="EMBL" id="NPIC01000008">
    <property type="protein sequence ID" value="RDL33999.1"/>
    <property type="molecule type" value="Genomic_DNA"/>
</dbReference>
<evidence type="ECO:0000313" key="4">
    <source>
        <dbReference type="Proteomes" id="UP000254866"/>
    </source>
</evidence>
<feature type="compositionally biased region" description="Polar residues" evidence="1">
    <location>
        <begin position="240"/>
        <end position="253"/>
    </location>
</feature>
<dbReference type="RefSeq" id="XP_031867281.1">
    <property type="nucleotide sequence ID" value="XM_032016990.1"/>
</dbReference>
<sequence length="261" mass="28879">MAPASNEEQFKFLISCIRYSNNGKVDFGEVAKECGIVTKGAAAKRYERMMRAHGIASNAATIKPATYAPRTKTERRSSAVVSGLAAKKRKMMDEFDEDSSKSGSHDEETFDLKRRSMNKEKVVNAEPEAERNFKVEDGTEIQRHLNMEQAADLMQYYDTSSAFDDNPALGSDPDYNDSDHSGSSTGYVGPLEGHHGMLGIPSRPPYSIRTAYTHISNAMPVSGGSTMHYIPRLEGQSFQYQPTMQHPPSNQGRAESLVILE</sequence>
<feature type="region of interest" description="Disordered" evidence="1">
    <location>
        <begin position="164"/>
        <end position="190"/>
    </location>
</feature>
<dbReference type="Pfam" id="PF22980">
    <property type="entry name" value="Myb_DNA-bind_8"/>
    <property type="match status" value="1"/>
</dbReference>
<proteinExistence type="predicted"/>
<feature type="domain" description="Myb-like DNA-binding" evidence="2">
    <location>
        <begin position="7"/>
        <end position="54"/>
    </location>
</feature>
<feature type="compositionally biased region" description="Basic and acidic residues" evidence="1">
    <location>
        <begin position="98"/>
        <end position="137"/>
    </location>
</feature>
<gene>
    <name evidence="3" type="ORF">BP5553_08367</name>
</gene>
<evidence type="ECO:0000313" key="3">
    <source>
        <dbReference type="EMBL" id="RDL33999.1"/>
    </source>
</evidence>
<evidence type="ECO:0000256" key="1">
    <source>
        <dbReference type="SAM" id="MobiDB-lite"/>
    </source>
</evidence>
<feature type="region of interest" description="Disordered" evidence="1">
    <location>
        <begin position="240"/>
        <end position="261"/>
    </location>
</feature>
<dbReference type="InterPro" id="IPR054505">
    <property type="entry name" value="Myb_DNA-bind_8"/>
</dbReference>
<comment type="caution">
    <text evidence="3">The sequence shown here is derived from an EMBL/GenBank/DDBJ whole genome shotgun (WGS) entry which is preliminary data.</text>
</comment>
<keyword evidence="4" id="KW-1185">Reference proteome</keyword>
<dbReference type="Proteomes" id="UP000254866">
    <property type="component" value="Unassembled WGS sequence"/>
</dbReference>
<name>A0A370TGH8_9HELO</name>
<dbReference type="STRING" id="2656787.A0A370TGH8"/>